<dbReference type="PROSITE" id="PS00409">
    <property type="entry name" value="PROKAR_NTER_METHYL"/>
    <property type="match status" value="1"/>
</dbReference>
<protein>
    <submittedName>
        <fullName evidence="2">Putative major pilin subunit</fullName>
    </submittedName>
</protein>
<evidence type="ECO:0000256" key="1">
    <source>
        <dbReference type="ARBA" id="ARBA00022481"/>
    </source>
</evidence>
<dbReference type="GO" id="GO:0015627">
    <property type="term" value="C:type II protein secretion system complex"/>
    <property type="evidence" value="ECO:0007669"/>
    <property type="project" value="InterPro"/>
</dbReference>
<gene>
    <name evidence="2" type="ORF">KS4_28630</name>
</gene>
<dbReference type="InterPro" id="IPR000983">
    <property type="entry name" value="Bac_GSPG_pilin"/>
</dbReference>
<dbReference type="Proteomes" id="UP000317369">
    <property type="component" value="Chromosome"/>
</dbReference>
<dbReference type="OrthoDB" id="269098at2"/>
<keyword evidence="3" id="KW-1185">Reference proteome</keyword>
<dbReference type="NCBIfam" id="TIGR02532">
    <property type="entry name" value="IV_pilin_GFxxxE"/>
    <property type="match status" value="1"/>
</dbReference>
<keyword evidence="1" id="KW-0488">Methylation</keyword>
<dbReference type="PANTHER" id="PTHR30093:SF2">
    <property type="entry name" value="TYPE II SECRETION SYSTEM PROTEIN H"/>
    <property type="match status" value="1"/>
</dbReference>
<organism evidence="2 3">
    <name type="scientific">Poriferisphaera corsica</name>
    <dbReference type="NCBI Taxonomy" id="2528020"/>
    <lineage>
        <taxon>Bacteria</taxon>
        <taxon>Pseudomonadati</taxon>
        <taxon>Planctomycetota</taxon>
        <taxon>Phycisphaerae</taxon>
        <taxon>Phycisphaerales</taxon>
        <taxon>Phycisphaeraceae</taxon>
        <taxon>Poriferisphaera</taxon>
    </lineage>
</organism>
<proteinExistence type="predicted"/>
<dbReference type="GO" id="GO:0015628">
    <property type="term" value="P:protein secretion by the type II secretion system"/>
    <property type="evidence" value="ECO:0007669"/>
    <property type="project" value="InterPro"/>
</dbReference>
<evidence type="ECO:0000313" key="2">
    <source>
        <dbReference type="EMBL" id="QDU34788.1"/>
    </source>
</evidence>
<dbReference type="PANTHER" id="PTHR30093">
    <property type="entry name" value="GENERAL SECRETION PATHWAY PROTEIN G"/>
    <property type="match status" value="1"/>
</dbReference>
<name>A0A517YX27_9BACT</name>
<dbReference type="Gene3D" id="3.30.700.10">
    <property type="entry name" value="Glycoprotein, Type 4 Pilin"/>
    <property type="match status" value="1"/>
</dbReference>
<dbReference type="KEGG" id="pcor:KS4_28630"/>
<reference evidence="2 3" key="1">
    <citation type="submission" date="2019-02" db="EMBL/GenBank/DDBJ databases">
        <title>Deep-cultivation of Planctomycetes and their phenomic and genomic characterization uncovers novel biology.</title>
        <authorList>
            <person name="Wiegand S."/>
            <person name="Jogler M."/>
            <person name="Boedeker C."/>
            <person name="Pinto D."/>
            <person name="Vollmers J."/>
            <person name="Rivas-Marin E."/>
            <person name="Kohn T."/>
            <person name="Peeters S.H."/>
            <person name="Heuer A."/>
            <person name="Rast P."/>
            <person name="Oberbeckmann S."/>
            <person name="Bunk B."/>
            <person name="Jeske O."/>
            <person name="Meyerdierks A."/>
            <person name="Storesund J.E."/>
            <person name="Kallscheuer N."/>
            <person name="Luecker S."/>
            <person name="Lage O.M."/>
            <person name="Pohl T."/>
            <person name="Merkel B.J."/>
            <person name="Hornburger P."/>
            <person name="Mueller R.-W."/>
            <person name="Bruemmer F."/>
            <person name="Labrenz M."/>
            <person name="Spormann A.M."/>
            <person name="Op den Camp H."/>
            <person name="Overmann J."/>
            <person name="Amann R."/>
            <person name="Jetten M.S.M."/>
            <person name="Mascher T."/>
            <person name="Medema M.H."/>
            <person name="Devos D.P."/>
            <person name="Kaster A.-K."/>
            <person name="Ovreas L."/>
            <person name="Rohde M."/>
            <person name="Galperin M.Y."/>
            <person name="Jogler C."/>
        </authorList>
    </citation>
    <scope>NUCLEOTIDE SEQUENCE [LARGE SCALE GENOMIC DNA]</scope>
    <source>
        <strain evidence="2 3">KS4</strain>
    </source>
</reference>
<dbReference type="SUPFAM" id="SSF54523">
    <property type="entry name" value="Pili subunits"/>
    <property type="match status" value="1"/>
</dbReference>
<dbReference type="EMBL" id="CP036425">
    <property type="protein sequence ID" value="QDU34788.1"/>
    <property type="molecule type" value="Genomic_DNA"/>
</dbReference>
<dbReference type="PRINTS" id="PR00813">
    <property type="entry name" value="BCTERIALGSPG"/>
</dbReference>
<dbReference type="RefSeq" id="WP_145079129.1">
    <property type="nucleotide sequence ID" value="NZ_CP036425.1"/>
</dbReference>
<sequence length="278" mass="30973">MIVRRGFTLIELLVVIAIIGLLVGILLPALSSARQAAITLKCLTQIKNVGTAFSMYYNDSDDRVPYAYFVNLRDREYITYDDAISQYLGHYVTKADQKLNGIPANKANPILICPNDDTEDRPANLAKRSYSMVQGWQRTQDMAKGLQPPGTGITTSTSYSGRTDATPQFIVSSQDIPSPTDTLLLSEKVFNGLQSNYQNTQGRQTNSRSGVLRRAYEQVNFNTIAWDLVVPHGSNKHPLYNYLYVDGHARTAAPIDTIGADEMDKVITLGEWTRDKKD</sequence>
<dbReference type="AlphaFoldDB" id="A0A517YX27"/>
<dbReference type="Pfam" id="PF07963">
    <property type="entry name" value="N_methyl"/>
    <property type="match status" value="1"/>
</dbReference>
<evidence type="ECO:0000313" key="3">
    <source>
        <dbReference type="Proteomes" id="UP000317369"/>
    </source>
</evidence>
<accession>A0A517YX27</accession>
<dbReference type="InterPro" id="IPR012902">
    <property type="entry name" value="N_methyl_site"/>
</dbReference>
<dbReference type="InterPro" id="IPR045584">
    <property type="entry name" value="Pilin-like"/>
</dbReference>